<evidence type="ECO:0000313" key="3">
    <source>
        <dbReference type="EMBL" id="KAL3383789.1"/>
    </source>
</evidence>
<dbReference type="AlphaFoldDB" id="A0ABD2VSY9"/>
<evidence type="ECO:0000256" key="2">
    <source>
        <dbReference type="SAM" id="SignalP"/>
    </source>
</evidence>
<sequence>MKLFLALLAFVAFAAAQDEELSTRFFFHSPRREPSVSNVIPGTNVNISNIIAGRMADENAGDSGDEELVRPNNQLNIERQGPYIPGVSEAVEFAKKQILAQLQTNKNFHTGIRDAVNQAINSPNPAQAIKTVQEQIKKYFQIEAQRNPFLLVGRLIVKQGQRLSQQVGQMFEQQRRQNQGHNQSGSGQNSASSQQTTTGSPSTTVPTQAA</sequence>
<protein>
    <submittedName>
        <fullName evidence="3">Uncharacterized protein</fullName>
    </submittedName>
</protein>
<organism evidence="3 4">
    <name type="scientific">Trichogramma kaykai</name>
    <dbReference type="NCBI Taxonomy" id="54128"/>
    <lineage>
        <taxon>Eukaryota</taxon>
        <taxon>Metazoa</taxon>
        <taxon>Ecdysozoa</taxon>
        <taxon>Arthropoda</taxon>
        <taxon>Hexapoda</taxon>
        <taxon>Insecta</taxon>
        <taxon>Pterygota</taxon>
        <taxon>Neoptera</taxon>
        <taxon>Endopterygota</taxon>
        <taxon>Hymenoptera</taxon>
        <taxon>Apocrita</taxon>
        <taxon>Proctotrupomorpha</taxon>
        <taxon>Chalcidoidea</taxon>
        <taxon>Trichogrammatidae</taxon>
        <taxon>Trichogramma</taxon>
    </lineage>
</organism>
<feature type="signal peptide" evidence="2">
    <location>
        <begin position="1"/>
        <end position="16"/>
    </location>
</feature>
<proteinExistence type="predicted"/>
<feature type="compositionally biased region" description="Low complexity" evidence="1">
    <location>
        <begin position="177"/>
        <end position="210"/>
    </location>
</feature>
<dbReference type="Proteomes" id="UP001627154">
    <property type="component" value="Unassembled WGS sequence"/>
</dbReference>
<accession>A0ABD2VSY9</accession>
<evidence type="ECO:0000313" key="4">
    <source>
        <dbReference type="Proteomes" id="UP001627154"/>
    </source>
</evidence>
<comment type="caution">
    <text evidence="3">The sequence shown here is derived from an EMBL/GenBank/DDBJ whole genome shotgun (WGS) entry which is preliminary data.</text>
</comment>
<feature type="chain" id="PRO_5044775233" evidence="2">
    <location>
        <begin position="17"/>
        <end position="210"/>
    </location>
</feature>
<keyword evidence="4" id="KW-1185">Reference proteome</keyword>
<reference evidence="3 4" key="1">
    <citation type="journal article" date="2024" name="bioRxiv">
        <title>A reference genome for Trichogramma kaykai: A tiny desert-dwelling parasitoid wasp with competing sex-ratio distorters.</title>
        <authorList>
            <person name="Culotta J."/>
            <person name="Lindsey A.R."/>
        </authorList>
    </citation>
    <scope>NUCLEOTIDE SEQUENCE [LARGE SCALE GENOMIC DNA]</scope>
    <source>
        <strain evidence="3 4">KSX58</strain>
    </source>
</reference>
<gene>
    <name evidence="3" type="ORF">TKK_020163</name>
</gene>
<feature type="region of interest" description="Disordered" evidence="1">
    <location>
        <begin position="169"/>
        <end position="210"/>
    </location>
</feature>
<name>A0ABD2VSY9_9HYME</name>
<keyword evidence="2" id="KW-0732">Signal</keyword>
<evidence type="ECO:0000256" key="1">
    <source>
        <dbReference type="SAM" id="MobiDB-lite"/>
    </source>
</evidence>
<dbReference type="EMBL" id="JBJJXI010000181">
    <property type="protein sequence ID" value="KAL3383789.1"/>
    <property type="molecule type" value="Genomic_DNA"/>
</dbReference>